<evidence type="ECO:0000259" key="4">
    <source>
        <dbReference type="Pfam" id="PF04253"/>
    </source>
</evidence>
<organism evidence="6 7">
    <name type="scientific">[Candida] arabinofermentans NRRL YB-2248</name>
    <dbReference type="NCBI Taxonomy" id="983967"/>
    <lineage>
        <taxon>Eukaryota</taxon>
        <taxon>Fungi</taxon>
        <taxon>Dikarya</taxon>
        <taxon>Ascomycota</taxon>
        <taxon>Saccharomycotina</taxon>
        <taxon>Pichiomycetes</taxon>
        <taxon>Pichiales</taxon>
        <taxon>Pichiaceae</taxon>
        <taxon>Ogataea</taxon>
        <taxon>Ogataea/Candida clade</taxon>
    </lineage>
</organism>
<dbReference type="PANTHER" id="PTHR10404">
    <property type="entry name" value="N-ACETYLATED-ALPHA-LINKED ACIDIC DIPEPTIDASE"/>
    <property type="match status" value="1"/>
</dbReference>
<dbReference type="Pfam" id="PF04253">
    <property type="entry name" value="TFR_dimer"/>
    <property type="match status" value="1"/>
</dbReference>
<evidence type="ECO:0000313" key="6">
    <source>
        <dbReference type="EMBL" id="ODV88307.1"/>
    </source>
</evidence>
<proteinExistence type="inferred from homology"/>
<keyword evidence="3" id="KW-0812">Transmembrane</keyword>
<keyword evidence="3" id="KW-1133">Transmembrane helix</keyword>
<dbReference type="Pfam" id="PF04389">
    <property type="entry name" value="Peptidase_M28"/>
    <property type="match status" value="1"/>
</dbReference>
<comment type="similarity">
    <text evidence="1">Belongs to the peptidase M28 family. M28B subfamily.</text>
</comment>
<feature type="region of interest" description="Disordered" evidence="2">
    <location>
        <begin position="1"/>
        <end position="29"/>
    </location>
</feature>
<keyword evidence="3" id="KW-0472">Membrane</keyword>
<feature type="domain" description="Transferrin receptor-like dimerisation" evidence="4">
    <location>
        <begin position="702"/>
        <end position="834"/>
    </location>
</feature>
<dbReference type="InterPro" id="IPR007365">
    <property type="entry name" value="TFR-like_dimer_dom"/>
</dbReference>
<dbReference type="STRING" id="983967.A0A1E4T952"/>
<sequence>MTATGPYERLPDEEPSDSPPDYESLPAGDSSHFEQFEIEELESQTGPRLNPREFFNKAGDFAKNINARFFRPINNALDPVYELYRFINAKAETLISKVGNPLIIKRLLYVFFIAVVIYMVSITGIYPNTPSTLYGDLYDTHKLYSYLDAHIDLSRLEENLEYLSSMPHMSGTVGDMLLGNYVHEMMEDSSLTLERDSKFTAYTNYPNKVSIKLQKNDGTTIYECNLIEDVEEAYVMNGSSRNTTLSDINNDQDISRLATNPGSKDGNAKGHPVYANYGTKTDYKVLESKNIDLNGAVVIVKYGGYIPEFKKIQYAYERGAVGVLFISDPTSSSVYTMGSIQREPVASPEYFPGNMLSPGFAVMSAIDDDVDISEVWDALPTTPKIPSIPISWNDFKNIMKNIESSGERIDLWDVTFNGNNGKAEIWAGSNDYQIVMDNSLTQRVNKELWNIVGKIQGSEQSNFDIIIGASRDSTCFGAVDATGTAVMLELISIFSSMVHNLKWRPLRSIYFVSFTGTQHNLAGSTNFGISNKYLRREGYAYIDLSDAISGADLEVNSDPMLYGLIQEALTLVDDPKTNKSLINSWDQRYGRLTDPTKNYLPFASHFGVSSVELKFKDKKNRNYPKNSCHDSFKNFQDKKIDPQMQYHKTLTSLIAKILIQLAQKPVIPFDIFALVSDINKSFKDLRNYVDFQKKLQGTDATLDFTHFETSLIKFKTIGRQQQSFIETWTDIVNSDGGVEPNLLAVNRWDWNSKLTLIEKILVSTSGTYNRPWYGNVLYGEELTYPEYTDPQGKPMDFDHSSFPGVRNAVDAGDWKGAADQLGMISELLDQCLQFFQMN</sequence>
<dbReference type="Proteomes" id="UP000094801">
    <property type="component" value="Unassembled WGS sequence"/>
</dbReference>
<dbReference type="Gene3D" id="3.40.630.10">
    <property type="entry name" value="Zn peptidases"/>
    <property type="match status" value="1"/>
</dbReference>
<keyword evidence="7" id="KW-1185">Reference proteome</keyword>
<dbReference type="SUPFAM" id="SSF53187">
    <property type="entry name" value="Zn-dependent exopeptidases"/>
    <property type="match status" value="1"/>
</dbReference>
<evidence type="ECO:0000256" key="2">
    <source>
        <dbReference type="SAM" id="MobiDB-lite"/>
    </source>
</evidence>
<feature type="transmembrane region" description="Helical" evidence="3">
    <location>
        <begin position="107"/>
        <end position="126"/>
    </location>
</feature>
<reference evidence="7" key="1">
    <citation type="submission" date="2016-04" db="EMBL/GenBank/DDBJ databases">
        <title>Comparative genomics of biotechnologically important yeasts.</title>
        <authorList>
            <consortium name="DOE Joint Genome Institute"/>
            <person name="Riley R."/>
            <person name="Haridas S."/>
            <person name="Wolfe K.H."/>
            <person name="Lopes M.R."/>
            <person name="Hittinger C.T."/>
            <person name="Goker M."/>
            <person name="Salamov A."/>
            <person name="Wisecaver J."/>
            <person name="Long T.M."/>
            <person name="Aerts A.L."/>
            <person name="Barry K."/>
            <person name="Choi C."/>
            <person name="Clum A."/>
            <person name="Coughlan A.Y."/>
            <person name="Deshpande S."/>
            <person name="Douglass A.P."/>
            <person name="Hanson S.J."/>
            <person name="Klenk H.-P."/>
            <person name="Labutti K."/>
            <person name="Lapidus A."/>
            <person name="Lindquist E."/>
            <person name="Lipzen A."/>
            <person name="Meier-Kolthoff J.P."/>
            <person name="Ohm R.A."/>
            <person name="Otillar R.P."/>
            <person name="Pangilinan J."/>
            <person name="Peng Y."/>
            <person name="Rokas A."/>
            <person name="Rosa C.A."/>
            <person name="Scheuner C."/>
            <person name="Sibirny A.A."/>
            <person name="Slot J.C."/>
            <person name="Stielow J.B."/>
            <person name="Sun H."/>
            <person name="Kurtzman C.P."/>
            <person name="Blackwell M."/>
            <person name="Grigoriev I.V."/>
            <person name="Jeffries T.W."/>
        </authorList>
    </citation>
    <scope>NUCLEOTIDE SEQUENCE [LARGE SCALE GENOMIC DNA]</scope>
    <source>
        <strain evidence="7">NRRL YB-2248</strain>
    </source>
</reference>
<dbReference type="Gene3D" id="3.50.30.30">
    <property type="match status" value="1"/>
</dbReference>
<accession>A0A1E4T952</accession>
<dbReference type="OrthoDB" id="5841748at2759"/>
<dbReference type="SUPFAM" id="SSF52025">
    <property type="entry name" value="PA domain"/>
    <property type="match status" value="1"/>
</dbReference>
<dbReference type="InterPro" id="IPR039373">
    <property type="entry name" value="Peptidase_M28B"/>
</dbReference>
<evidence type="ECO:0000259" key="5">
    <source>
        <dbReference type="Pfam" id="PF04389"/>
    </source>
</evidence>
<name>A0A1E4T952_9ASCO</name>
<evidence type="ECO:0000313" key="7">
    <source>
        <dbReference type="Proteomes" id="UP000094801"/>
    </source>
</evidence>
<protein>
    <submittedName>
        <fullName evidence="6">Uncharacterized protein</fullName>
    </submittedName>
</protein>
<dbReference type="InterPro" id="IPR036757">
    <property type="entry name" value="TFR-like_dimer_dom_sf"/>
</dbReference>
<feature type="domain" description="Peptidase M28" evidence="5">
    <location>
        <begin position="450"/>
        <end position="544"/>
    </location>
</feature>
<dbReference type="InterPro" id="IPR046450">
    <property type="entry name" value="PA_dom_sf"/>
</dbReference>
<dbReference type="AlphaFoldDB" id="A0A1E4T952"/>
<dbReference type="PANTHER" id="PTHR10404:SF72">
    <property type="entry name" value="ZINC METALLOPROTEASE TRE2-RELATED"/>
    <property type="match status" value="1"/>
</dbReference>
<dbReference type="SUPFAM" id="SSF47672">
    <property type="entry name" value="Transferrin receptor-like dimerisation domain"/>
    <property type="match status" value="1"/>
</dbReference>
<evidence type="ECO:0000256" key="3">
    <source>
        <dbReference type="SAM" id="Phobius"/>
    </source>
</evidence>
<dbReference type="InterPro" id="IPR007484">
    <property type="entry name" value="Peptidase_M28"/>
</dbReference>
<evidence type="ECO:0000256" key="1">
    <source>
        <dbReference type="ARBA" id="ARBA00005634"/>
    </source>
</evidence>
<dbReference type="EMBL" id="KV453847">
    <property type="protein sequence ID" value="ODV88307.1"/>
    <property type="molecule type" value="Genomic_DNA"/>
</dbReference>
<gene>
    <name evidence="6" type="ORF">CANARDRAFT_26456</name>
</gene>
<dbReference type="Gene3D" id="1.20.930.40">
    <property type="entry name" value="Transferrin receptor-like, dimerisation domain"/>
    <property type="match status" value="1"/>
</dbReference>
<dbReference type="GO" id="GO:0004180">
    <property type="term" value="F:carboxypeptidase activity"/>
    <property type="evidence" value="ECO:0007669"/>
    <property type="project" value="TreeGrafter"/>
</dbReference>